<feature type="region of interest" description="Disordered" evidence="2">
    <location>
        <begin position="156"/>
        <end position="191"/>
    </location>
</feature>
<dbReference type="SMART" id="SM00360">
    <property type="entry name" value="RRM"/>
    <property type="match status" value="2"/>
</dbReference>
<feature type="domain" description="RRM" evidence="3">
    <location>
        <begin position="402"/>
        <end position="475"/>
    </location>
</feature>
<dbReference type="GO" id="GO:0005634">
    <property type="term" value="C:nucleus"/>
    <property type="evidence" value="ECO:0007669"/>
    <property type="project" value="TreeGrafter"/>
</dbReference>
<dbReference type="PANTHER" id="PTHR12566:SF6">
    <property type="entry name" value="FOG-1 PROTEIN"/>
    <property type="match status" value="1"/>
</dbReference>
<gene>
    <name evidence="4" type="ORF">CAUJ_LOCUS11285</name>
</gene>
<dbReference type="InterPro" id="IPR034819">
    <property type="entry name" value="CPEB"/>
</dbReference>
<dbReference type="InterPro" id="IPR012677">
    <property type="entry name" value="Nucleotide-bd_a/b_plait_sf"/>
</dbReference>
<dbReference type="GO" id="GO:0008135">
    <property type="term" value="F:translation factor activity, RNA binding"/>
    <property type="evidence" value="ECO:0007669"/>
    <property type="project" value="TreeGrafter"/>
</dbReference>
<evidence type="ECO:0000313" key="5">
    <source>
        <dbReference type="Proteomes" id="UP000835052"/>
    </source>
</evidence>
<dbReference type="Pfam" id="PF16367">
    <property type="entry name" value="RRM_7"/>
    <property type="match status" value="1"/>
</dbReference>
<accession>A0A8S1HF78</accession>
<dbReference type="GO" id="GO:0000900">
    <property type="term" value="F:mRNA regulatory element binding translation repressor activity"/>
    <property type="evidence" value="ECO:0007669"/>
    <property type="project" value="TreeGrafter"/>
</dbReference>
<dbReference type="Pfam" id="PF00076">
    <property type="entry name" value="RRM_1"/>
    <property type="match status" value="1"/>
</dbReference>
<dbReference type="GO" id="GO:2000766">
    <property type="term" value="P:negative regulation of cytoplasmic translation"/>
    <property type="evidence" value="ECO:0007669"/>
    <property type="project" value="TreeGrafter"/>
</dbReference>
<dbReference type="Gene3D" id="3.30.70.330">
    <property type="match status" value="2"/>
</dbReference>
<dbReference type="EMBL" id="CAJGYM010000054">
    <property type="protein sequence ID" value="CAD6195366.1"/>
    <property type="molecule type" value="Genomic_DNA"/>
</dbReference>
<sequence length="728" mass="82565">MYYSNNGQPVSHPKIRRGGSLSQRKDSRTTQERFGQNPHAPVAELTEVFSNLGLQHDSGNHSVASFSDTQFSNGEDFGYPVTNTRKNRRNFIPSFSDDSVASMSPSQYNLFSPVEGSVGFQEHFEHELAYFNNGQQYSEFPMEQNYSTEVSQLRGTFSRGRGGKSKNNNHARNGSLRTSSSASFSSPTPSRCSSSAAHNLLGIPEMQQHLVSLIQSQKYNELQQFVQLLSSEPMCNFLLEQSQAPLQNYLPSPKPEKRNHVFYEPEIVHKSVSQCSMRSNKSRVYSNKVFVGGIHPNMSKSIIESFFSYFGNVFFDWPTRTVLNSLDRLDHKATPYLFLVYPEEDSVRSLISHCSVNEREEYFVKVQGFEQYQIQVRPWLMQNAVYFANDLSLDDKIIEIHRTVFVGGLPRIVTARSIAELFSEFGKVLLVNIDVDQDYGYPKGAARVTFEKDFSVREALNARFLKLVDIDSNKTNVEIKPYVMEDVACDECGGLWFNPVAKVIQGLLDKTEKEDVDKTAEGNEMKHSSSWPLSSNSQHNFEFLPERPVSETLGYYNIWSSDYFRPNSAPLPNTLEPDNVPNVAIPTISSSLDDVNALLEMKTLAEIVVELAKELNIGFGEIYDHFLASPAPVDQTRSSFKIYNSQVRNSLEQFYKAQSGGAGPNIKNRSSYCPDPICRQYFCPSCNHARHFDQDRPIFGPEHLVVSSLKNDQKRSRKDKPMYLVQQI</sequence>
<feature type="compositionally biased region" description="Basic and acidic residues" evidence="2">
    <location>
        <begin position="514"/>
        <end position="527"/>
    </location>
</feature>
<evidence type="ECO:0000256" key="1">
    <source>
        <dbReference type="PROSITE-ProRule" id="PRU00176"/>
    </source>
</evidence>
<evidence type="ECO:0000256" key="2">
    <source>
        <dbReference type="SAM" id="MobiDB-lite"/>
    </source>
</evidence>
<dbReference type="InterPro" id="IPR000504">
    <property type="entry name" value="RRM_dom"/>
</dbReference>
<feature type="region of interest" description="Disordered" evidence="2">
    <location>
        <begin position="1"/>
        <end position="40"/>
    </location>
</feature>
<dbReference type="CDD" id="cd19757">
    <property type="entry name" value="Bbox1"/>
    <property type="match status" value="1"/>
</dbReference>
<dbReference type="Proteomes" id="UP000835052">
    <property type="component" value="Unassembled WGS sequence"/>
</dbReference>
<dbReference type="OrthoDB" id="10033548at2759"/>
<dbReference type="PROSITE" id="PS50102">
    <property type="entry name" value="RRM"/>
    <property type="match status" value="1"/>
</dbReference>
<dbReference type="GO" id="GO:0045202">
    <property type="term" value="C:synapse"/>
    <property type="evidence" value="ECO:0007669"/>
    <property type="project" value="TreeGrafter"/>
</dbReference>
<dbReference type="AlphaFoldDB" id="A0A8S1HF78"/>
<comment type="caution">
    <text evidence="4">The sequence shown here is derived from an EMBL/GenBank/DDBJ whole genome shotgun (WGS) entry which is preliminary data.</text>
</comment>
<dbReference type="InterPro" id="IPR035979">
    <property type="entry name" value="RBD_domain_sf"/>
</dbReference>
<evidence type="ECO:0000313" key="4">
    <source>
        <dbReference type="EMBL" id="CAD6195366.1"/>
    </source>
</evidence>
<feature type="compositionally biased region" description="Low complexity" evidence="2">
    <location>
        <begin position="175"/>
        <end position="191"/>
    </location>
</feature>
<protein>
    <recommendedName>
        <fullName evidence="3">RRM domain-containing protein</fullName>
    </recommendedName>
</protein>
<proteinExistence type="predicted"/>
<keyword evidence="1" id="KW-0694">RNA-binding</keyword>
<keyword evidence="5" id="KW-1185">Reference proteome</keyword>
<dbReference type="PANTHER" id="PTHR12566">
    <property type="entry name" value="CYTOPLASMIC POLYADENYLATION ELEMENT BINDING PROTEIN CPEB"/>
    <property type="match status" value="1"/>
</dbReference>
<organism evidence="4 5">
    <name type="scientific">Caenorhabditis auriculariae</name>
    <dbReference type="NCBI Taxonomy" id="2777116"/>
    <lineage>
        <taxon>Eukaryota</taxon>
        <taxon>Metazoa</taxon>
        <taxon>Ecdysozoa</taxon>
        <taxon>Nematoda</taxon>
        <taxon>Chromadorea</taxon>
        <taxon>Rhabditida</taxon>
        <taxon>Rhabditina</taxon>
        <taxon>Rhabditomorpha</taxon>
        <taxon>Rhabditoidea</taxon>
        <taxon>Rhabditidae</taxon>
        <taxon>Peloderinae</taxon>
        <taxon>Caenorhabditis</taxon>
    </lineage>
</organism>
<dbReference type="GO" id="GO:0005737">
    <property type="term" value="C:cytoplasm"/>
    <property type="evidence" value="ECO:0007669"/>
    <property type="project" value="TreeGrafter"/>
</dbReference>
<dbReference type="GO" id="GO:0043005">
    <property type="term" value="C:neuron projection"/>
    <property type="evidence" value="ECO:0007669"/>
    <property type="project" value="TreeGrafter"/>
</dbReference>
<feature type="region of interest" description="Disordered" evidence="2">
    <location>
        <begin position="514"/>
        <end position="534"/>
    </location>
</feature>
<evidence type="ECO:0000259" key="3">
    <source>
        <dbReference type="PROSITE" id="PS50102"/>
    </source>
</evidence>
<dbReference type="GO" id="GO:0043022">
    <property type="term" value="F:ribosome binding"/>
    <property type="evidence" value="ECO:0007669"/>
    <property type="project" value="TreeGrafter"/>
</dbReference>
<dbReference type="GO" id="GO:0003730">
    <property type="term" value="F:mRNA 3'-UTR binding"/>
    <property type="evidence" value="ECO:0007669"/>
    <property type="project" value="InterPro"/>
</dbReference>
<dbReference type="SUPFAM" id="SSF54928">
    <property type="entry name" value="RNA-binding domain, RBD"/>
    <property type="match status" value="1"/>
</dbReference>
<name>A0A8S1HF78_9PELO</name>
<reference evidence="4" key="1">
    <citation type="submission" date="2020-10" db="EMBL/GenBank/DDBJ databases">
        <authorList>
            <person name="Kikuchi T."/>
        </authorList>
    </citation>
    <scope>NUCLEOTIDE SEQUENCE</scope>
    <source>
        <strain evidence="4">NKZ352</strain>
    </source>
</reference>